<keyword evidence="2" id="KW-1185">Reference proteome</keyword>
<accession>A0A1Q9CXP8</accession>
<proteinExistence type="predicted"/>
<sequence length="210" mass="23996">MRFTLVDYRWSRQGELHNLKIRPKAAALVAFLLGQQDLGRCQLGFYTTLSGENAGLVARRLLATAAPSSRFSFQDKVLVERGGHRRIWLFDESFGEPNPAYQHSSKTHMHMKNLELALSASETLGRKFHRASLVHVTCVGVEAGKHVDEASFGNLLFVAAWRGDHRDYELQVVSSYLKHLLIHRPSYVQTHLQAYSLDDFRDMLDWEVIM</sequence>
<dbReference type="Proteomes" id="UP000186817">
    <property type="component" value="Unassembled WGS sequence"/>
</dbReference>
<organism evidence="1 2">
    <name type="scientific">Symbiodinium microadriaticum</name>
    <name type="common">Dinoflagellate</name>
    <name type="synonym">Zooxanthella microadriatica</name>
    <dbReference type="NCBI Taxonomy" id="2951"/>
    <lineage>
        <taxon>Eukaryota</taxon>
        <taxon>Sar</taxon>
        <taxon>Alveolata</taxon>
        <taxon>Dinophyceae</taxon>
        <taxon>Suessiales</taxon>
        <taxon>Symbiodiniaceae</taxon>
        <taxon>Symbiodinium</taxon>
    </lineage>
</organism>
<evidence type="ECO:0000313" key="2">
    <source>
        <dbReference type="Proteomes" id="UP000186817"/>
    </source>
</evidence>
<protein>
    <submittedName>
        <fullName evidence="1">Uncharacterized protein</fullName>
    </submittedName>
</protein>
<name>A0A1Q9CXP8_SYMMI</name>
<dbReference type="AlphaFoldDB" id="A0A1Q9CXP8"/>
<reference evidence="1 2" key="1">
    <citation type="submission" date="2016-02" db="EMBL/GenBank/DDBJ databases">
        <title>Genome analysis of coral dinoflagellate symbionts highlights evolutionary adaptations to a symbiotic lifestyle.</title>
        <authorList>
            <person name="Aranda M."/>
            <person name="Li Y."/>
            <person name="Liew Y.J."/>
            <person name="Baumgarten S."/>
            <person name="Simakov O."/>
            <person name="Wilson M."/>
            <person name="Piel J."/>
            <person name="Ashoor H."/>
            <person name="Bougouffa S."/>
            <person name="Bajic V.B."/>
            <person name="Ryu T."/>
            <person name="Ravasi T."/>
            <person name="Bayer T."/>
            <person name="Micklem G."/>
            <person name="Kim H."/>
            <person name="Bhak J."/>
            <person name="Lajeunesse T.C."/>
            <person name="Voolstra C.R."/>
        </authorList>
    </citation>
    <scope>NUCLEOTIDE SEQUENCE [LARGE SCALE GENOMIC DNA]</scope>
    <source>
        <strain evidence="1 2">CCMP2467</strain>
    </source>
</reference>
<gene>
    <name evidence="1" type="ORF">AK812_SmicGene31076</name>
</gene>
<evidence type="ECO:0000313" key="1">
    <source>
        <dbReference type="EMBL" id="OLP87690.1"/>
    </source>
</evidence>
<dbReference type="OrthoDB" id="407112at2759"/>
<dbReference type="EMBL" id="LSRX01000848">
    <property type="protein sequence ID" value="OLP87690.1"/>
    <property type="molecule type" value="Genomic_DNA"/>
</dbReference>
<comment type="caution">
    <text evidence="1">The sequence shown here is derived from an EMBL/GenBank/DDBJ whole genome shotgun (WGS) entry which is preliminary data.</text>
</comment>